<reference evidence="1" key="1">
    <citation type="submission" date="2015-10" db="EMBL/GenBank/DDBJ databases">
        <title>EvidentialGene: Evidence-directed Construction of Complete mRNA Transcriptomes without Genomes.</title>
        <authorList>
            <person name="Gilbert D.G."/>
        </authorList>
    </citation>
    <scope>NUCLEOTIDE SEQUENCE</scope>
</reference>
<sequence>MAATYVAKKDFGLRVSLYIYTVQYILYTTIAVRLTFRPGNEQALAMCVCLMDKRISLKRFLLLVFNLYNGP</sequence>
<name>A0A0P6HTZ8_9CRUS</name>
<accession>A0A0P6HTZ8</accession>
<organism evidence="1">
    <name type="scientific">Daphnia magna</name>
    <dbReference type="NCBI Taxonomy" id="35525"/>
    <lineage>
        <taxon>Eukaryota</taxon>
        <taxon>Metazoa</taxon>
        <taxon>Ecdysozoa</taxon>
        <taxon>Arthropoda</taxon>
        <taxon>Crustacea</taxon>
        <taxon>Branchiopoda</taxon>
        <taxon>Diplostraca</taxon>
        <taxon>Cladocera</taxon>
        <taxon>Anomopoda</taxon>
        <taxon>Daphniidae</taxon>
        <taxon>Daphnia</taxon>
    </lineage>
</organism>
<proteinExistence type="predicted"/>
<evidence type="ECO:0000313" key="1">
    <source>
        <dbReference type="EMBL" id="JAN72535.1"/>
    </source>
</evidence>
<protein>
    <submittedName>
        <fullName evidence="1">Uncharacterized protein</fullName>
    </submittedName>
</protein>
<dbReference type="EMBL" id="GDIQ01022202">
    <property type="protein sequence ID" value="JAN72535.1"/>
    <property type="molecule type" value="Transcribed_RNA"/>
</dbReference>
<dbReference type="AlphaFoldDB" id="A0A0P6HTZ8"/>